<name>A0A6V7GTP8_9HYME</name>
<dbReference type="AlphaFoldDB" id="A0A6V7GTP8"/>
<organism evidence="2 3">
    <name type="scientific">Heterotrigona itama</name>
    <dbReference type="NCBI Taxonomy" id="395501"/>
    <lineage>
        <taxon>Eukaryota</taxon>
        <taxon>Metazoa</taxon>
        <taxon>Ecdysozoa</taxon>
        <taxon>Arthropoda</taxon>
        <taxon>Hexapoda</taxon>
        <taxon>Insecta</taxon>
        <taxon>Pterygota</taxon>
        <taxon>Neoptera</taxon>
        <taxon>Endopterygota</taxon>
        <taxon>Hymenoptera</taxon>
        <taxon>Apocrita</taxon>
        <taxon>Aculeata</taxon>
        <taxon>Apoidea</taxon>
        <taxon>Anthophila</taxon>
        <taxon>Apidae</taxon>
        <taxon>Heterotrigona</taxon>
    </lineage>
</organism>
<gene>
    <name evidence="2" type="ORF">MHI_LOCUS39823</name>
</gene>
<comment type="caution">
    <text evidence="2">The sequence shown here is derived from an EMBL/GenBank/DDBJ whole genome shotgun (WGS) entry which is preliminary data.</text>
</comment>
<feature type="region of interest" description="Disordered" evidence="1">
    <location>
        <begin position="28"/>
        <end position="52"/>
    </location>
</feature>
<evidence type="ECO:0000256" key="1">
    <source>
        <dbReference type="SAM" id="MobiDB-lite"/>
    </source>
</evidence>
<reference evidence="2" key="1">
    <citation type="submission" date="2020-07" db="EMBL/GenBank/DDBJ databases">
        <authorList>
            <person name="Nazaruddin N."/>
        </authorList>
    </citation>
    <scope>NUCLEOTIDE SEQUENCE</scope>
</reference>
<feature type="non-terminal residue" evidence="2">
    <location>
        <position position="52"/>
    </location>
</feature>
<feature type="compositionally biased region" description="Polar residues" evidence="1">
    <location>
        <begin position="28"/>
        <end position="40"/>
    </location>
</feature>
<evidence type="ECO:0000313" key="2">
    <source>
        <dbReference type="EMBL" id="CAD1468362.1"/>
    </source>
</evidence>
<accession>A0A6V7GTP8</accession>
<protein>
    <submittedName>
        <fullName evidence="2">Uncharacterized protein</fullName>
    </submittedName>
</protein>
<evidence type="ECO:0000313" key="3">
    <source>
        <dbReference type="Proteomes" id="UP000752696"/>
    </source>
</evidence>
<proteinExistence type="predicted"/>
<sequence>MSSRCRPEESKRLVQLFRCWSGCTMQNPGSNSKASTNQPEHCSPMKARNFFG</sequence>
<dbReference type="OrthoDB" id="10315071at2759"/>
<dbReference type="EMBL" id="CAJDYZ010000486">
    <property type="protein sequence ID" value="CAD1468362.1"/>
    <property type="molecule type" value="Genomic_DNA"/>
</dbReference>
<keyword evidence="3" id="KW-1185">Reference proteome</keyword>
<dbReference type="Proteomes" id="UP000752696">
    <property type="component" value="Unassembled WGS sequence"/>
</dbReference>